<accession>A0AA41QH36</accession>
<gene>
    <name evidence="2" type="ORF">L1785_16980</name>
</gene>
<sequence>MSWWGELLVGIAIFVGLIGTVVQVLPGNILVGSAILVWAILTGGPGAWVVFGIAAAAIVAAEVGQWILAGKHMRRAEVPWTTLALAGIAGIVGFFVIPVVGLFLFFAGAIFLVELARRKDRRAAWEATKAALQATLITIGVQLLGGLFAAGTWVVGLFVT</sequence>
<comment type="caution">
    <text evidence="2">The sequence shown here is derived from an EMBL/GenBank/DDBJ whole genome shotgun (WGS) entry which is preliminary data.</text>
</comment>
<evidence type="ECO:0000313" key="2">
    <source>
        <dbReference type="EMBL" id="MCF4122675.1"/>
    </source>
</evidence>
<keyword evidence="1" id="KW-1133">Transmembrane helix</keyword>
<keyword evidence="1" id="KW-0472">Membrane</keyword>
<evidence type="ECO:0000313" key="3">
    <source>
        <dbReference type="Proteomes" id="UP001165405"/>
    </source>
</evidence>
<dbReference type="AlphaFoldDB" id="A0AA41QH36"/>
<feature type="transmembrane region" description="Helical" evidence="1">
    <location>
        <begin position="134"/>
        <end position="159"/>
    </location>
</feature>
<feature type="transmembrane region" description="Helical" evidence="1">
    <location>
        <begin position="48"/>
        <end position="68"/>
    </location>
</feature>
<dbReference type="Pfam" id="PF04306">
    <property type="entry name" value="DUF456"/>
    <property type="match status" value="1"/>
</dbReference>
<dbReference type="InterPro" id="IPR007403">
    <property type="entry name" value="DUF456"/>
</dbReference>
<protein>
    <submittedName>
        <fullName evidence="2">DUF456 domain-containing protein</fullName>
    </submittedName>
</protein>
<feature type="transmembrane region" description="Helical" evidence="1">
    <location>
        <begin position="80"/>
        <end position="113"/>
    </location>
</feature>
<dbReference type="RefSeq" id="WP_236090474.1">
    <property type="nucleotide sequence ID" value="NZ_JAKGSG010000046.1"/>
</dbReference>
<dbReference type="Proteomes" id="UP001165405">
    <property type="component" value="Unassembled WGS sequence"/>
</dbReference>
<organism evidence="2 3">
    <name type="scientific">Antribacter soli</name>
    <dbReference type="NCBI Taxonomy" id="2910976"/>
    <lineage>
        <taxon>Bacteria</taxon>
        <taxon>Bacillati</taxon>
        <taxon>Actinomycetota</taxon>
        <taxon>Actinomycetes</taxon>
        <taxon>Micrococcales</taxon>
        <taxon>Promicromonosporaceae</taxon>
        <taxon>Antribacter</taxon>
    </lineage>
</organism>
<name>A0AA41QH36_9MICO</name>
<proteinExistence type="predicted"/>
<dbReference type="EMBL" id="JAKGSG010000046">
    <property type="protein sequence ID" value="MCF4122675.1"/>
    <property type="molecule type" value="Genomic_DNA"/>
</dbReference>
<evidence type="ECO:0000256" key="1">
    <source>
        <dbReference type="SAM" id="Phobius"/>
    </source>
</evidence>
<keyword evidence="1" id="KW-0812">Transmembrane</keyword>
<reference evidence="2" key="1">
    <citation type="submission" date="2022-01" db="EMBL/GenBank/DDBJ databases">
        <title>Antribacter sp. nov., isolated from Guizhou of China.</title>
        <authorList>
            <person name="Chengliang C."/>
            <person name="Ya Z."/>
        </authorList>
    </citation>
    <scope>NUCLEOTIDE SEQUENCE</scope>
    <source>
        <strain evidence="2">KLBMP 9083</strain>
    </source>
</reference>
<keyword evidence="3" id="KW-1185">Reference proteome</keyword>
<feature type="transmembrane region" description="Helical" evidence="1">
    <location>
        <begin position="12"/>
        <end position="41"/>
    </location>
</feature>